<feature type="region of interest" description="Disordered" evidence="8">
    <location>
        <begin position="412"/>
        <end position="665"/>
    </location>
</feature>
<keyword evidence="6" id="KW-0539">Nucleus</keyword>
<dbReference type="SMART" id="SM00297">
    <property type="entry name" value="BROMO"/>
    <property type="match status" value="1"/>
</dbReference>
<evidence type="ECO:0000313" key="11">
    <source>
        <dbReference type="EMBL" id="KAK7854253.1"/>
    </source>
</evidence>
<feature type="compositionally biased region" description="Polar residues" evidence="8">
    <location>
        <begin position="626"/>
        <end position="646"/>
    </location>
</feature>
<evidence type="ECO:0000256" key="8">
    <source>
        <dbReference type="SAM" id="MobiDB-lite"/>
    </source>
</evidence>
<accession>A0AAW0LRA5</accession>
<dbReference type="AlphaFoldDB" id="A0AAW0LRA5"/>
<dbReference type="EMBL" id="PKMF04000057">
    <property type="protein sequence ID" value="KAK7854253.1"/>
    <property type="molecule type" value="Genomic_DNA"/>
</dbReference>
<dbReference type="PROSITE" id="PS51525">
    <property type="entry name" value="NET"/>
    <property type="match status" value="1"/>
</dbReference>
<evidence type="ECO:0000256" key="5">
    <source>
        <dbReference type="ARBA" id="ARBA00023163"/>
    </source>
</evidence>
<dbReference type="PANTHER" id="PTHR46136:SF1">
    <property type="entry name" value="TRANSCRIPTION FACTOR GTE11-RELATED"/>
    <property type="match status" value="1"/>
</dbReference>
<feature type="compositionally biased region" description="Low complexity" evidence="8">
    <location>
        <begin position="464"/>
        <end position="488"/>
    </location>
</feature>
<feature type="compositionally biased region" description="Basic and acidic residues" evidence="8">
    <location>
        <begin position="505"/>
        <end position="522"/>
    </location>
</feature>
<dbReference type="CDD" id="cd05506">
    <property type="entry name" value="Bromo_plant1"/>
    <property type="match status" value="1"/>
</dbReference>
<dbReference type="InterPro" id="IPR038336">
    <property type="entry name" value="NET_sf"/>
</dbReference>
<feature type="region of interest" description="Disordered" evidence="8">
    <location>
        <begin position="688"/>
        <end position="747"/>
    </location>
</feature>
<evidence type="ECO:0000259" key="9">
    <source>
        <dbReference type="PROSITE" id="PS50014"/>
    </source>
</evidence>
<dbReference type="InterPro" id="IPR037377">
    <property type="entry name" value="GTE_bromo"/>
</dbReference>
<dbReference type="Gene3D" id="1.20.1270.220">
    <property type="match status" value="1"/>
</dbReference>
<dbReference type="InterPro" id="IPR001487">
    <property type="entry name" value="Bromodomain"/>
</dbReference>
<dbReference type="PRINTS" id="PR00503">
    <property type="entry name" value="BROMODOMAIN"/>
</dbReference>
<feature type="domain" description="NET" evidence="10">
    <location>
        <begin position="318"/>
        <end position="400"/>
    </location>
</feature>
<feature type="compositionally biased region" description="Polar residues" evidence="8">
    <location>
        <begin position="610"/>
        <end position="619"/>
    </location>
</feature>
<keyword evidence="3" id="KW-0175">Coiled coil</keyword>
<dbReference type="Pfam" id="PF17035">
    <property type="entry name" value="BET"/>
    <property type="match status" value="1"/>
</dbReference>
<keyword evidence="5" id="KW-0804">Transcription</keyword>
<dbReference type="PROSITE" id="PS50014">
    <property type="entry name" value="BROMODOMAIN_2"/>
    <property type="match status" value="1"/>
</dbReference>
<proteinExistence type="predicted"/>
<evidence type="ECO:0000259" key="10">
    <source>
        <dbReference type="PROSITE" id="PS51525"/>
    </source>
</evidence>
<feature type="region of interest" description="Disordered" evidence="8">
    <location>
        <begin position="125"/>
        <end position="164"/>
    </location>
</feature>
<feature type="compositionally biased region" description="Basic and acidic residues" evidence="8">
    <location>
        <begin position="696"/>
        <end position="717"/>
    </location>
</feature>
<gene>
    <name evidence="11" type="primary">GTE9</name>
    <name evidence="11" type="ORF">CFP56_032844</name>
</gene>
<dbReference type="InterPro" id="IPR052442">
    <property type="entry name" value="Env_Response_Regulator"/>
</dbReference>
<evidence type="ECO:0000256" key="1">
    <source>
        <dbReference type="ARBA" id="ARBA00004123"/>
    </source>
</evidence>
<keyword evidence="4 7" id="KW-0103">Bromodomain</keyword>
<evidence type="ECO:0000256" key="4">
    <source>
        <dbReference type="ARBA" id="ARBA00023117"/>
    </source>
</evidence>
<evidence type="ECO:0000256" key="2">
    <source>
        <dbReference type="ARBA" id="ARBA00023015"/>
    </source>
</evidence>
<dbReference type="PANTHER" id="PTHR46136">
    <property type="entry name" value="TRANSCRIPTION FACTOR GTE8"/>
    <property type="match status" value="1"/>
</dbReference>
<dbReference type="Proteomes" id="UP000237347">
    <property type="component" value="Unassembled WGS sequence"/>
</dbReference>
<protein>
    <submittedName>
        <fullName evidence="11">Transcription factor gte9</fullName>
    </submittedName>
</protein>
<evidence type="ECO:0000256" key="7">
    <source>
        <dbReference type="PROSITE-ProRule" id="PRU00035"/>
    </source>
</evidence>
<dbReference type="Pfam" id="PF00439">
    <property type="entry name" value="Bromodomain"/>
    <property type="match status" value="1"/>
</dbReference>
<dbReference type="GO" id="GO:0005634">
    <property type="term" value="C:nucleus"/>
    <property type="evidence" value="ECO:0007669"/>
    <property type="project" value="UniProtKB-SubCell"/>
</dbReference>
<feature type="region of interest" description="Disordered" evidence="8">
    <location>
        <begin position="822"/>
        <end position="844"/>
    </location>
</feature>
<feature type="compositionally biased region" description="Polar residues" evidence="8">
    <location>
        <begin position="144"/>
        <end position="164"/>
    </location>
</feature>
<name>A0AAW0LRA5_QUESU</name>
<comment type="subcellular location">
    <subcellularLocation>
        <location evidence="1">Nucleus</location>
    </subcellularLocation>
</comment>
<dbReference type="InterPro" id="IPR036427">
    <property type="entry name" value="Bromodomain-like_sf"/>
</dbReference>
<evidence type="ECO:0000256" key="6">
    <source>
        <dbReference type="ARBA" id="ARBA00023242"/>
    </source>
</evidence>
<dbReference type="InterPro" id="IPR027353">
    <property type="entry name" value="NET_dom"/>
</dbReference>
<feature type="compositionally biased region" description="Basic and acidic residues" evidence="8">
    <location>
        <begin position="724"/>
        <end position="747"/>
    </location>
</feature>
<sequence length="844" mass="91712">MVEKNNRYPGGYYANAFGRAGELEGSGSSGRIDTEITASEDSSAPMRKCISLNSNNCDAFGVPTQVLPLSNMLPSERKEIIHRLKMELQQIRILQKKFESQRTNAVTVSSSSDILSCSNAQVGPRAEGLKKSSTLTSGPGKKLNTASQKQHGLNRGTSGRFETTPSTATASAILMKQCEALLKRLMSHQHSWVFNTPVDAVKLNIPDYYTVIKYPMDFGTIKNKLASGAYSSPLDFHADVRLTFTNAMTYNPPGNDVHLMADTLNKYFEVRWKPIEKKLPKTDAQILAAKSGPCEDTETAKKVTPPSKKRKITSMAVEVVQKPVKHVMTAEERRSLGRELESLLGEIPVHIINFLREHSSNGRECGEDEIEIDIDDLSDDTLFTLRKLLDDHLQEKLKNHPVAEPCEIELLNESGPSNSSMQPCKGNDPGDEDVDIGGNEPPISSCPPVEIEKDTAHRSSKCISAGSSGDSGSGSSSESESGGDKASSLANKSKVPEILGSGAQLDEKTSAGDPLEGNRNDPGDEDVDIGGNEPPISSCPPVEIEKDTAHRSSKCISAGSSGDSGSGSSSESESGGDKASSLANKSKVPEILGSGAQLDEKTSAGDPLEGNQQVQQKSANAWFRTESVSGLDQVEQSSQQKPSSVDSDYCQDGDSAPTKRRQVSPQKLYRAALLKNRFADTIMKAREKTLTQGGKWDPEEKLRREKEELELERKERAQLQAEAKAAEDARRRAEAEAAAEARRKRELEREAARQALLQMEKTVEINDNSRFLKDLDMLCTAPAEQLPSSADETSPDHSQDGLGGFKFGGSNALEKLGLFMIEDEEEEVDPPSNPVNEVEEGEID</sequence>
<evidence type="ECO:0000313" key="12">
    <source>
        <dbReference type="Proteomes" id="UP000237347"/>
    </source>
</evidence>
<keyword evidence="12" id="KW-1185">Reference proteome</keyword>
<feature type="region of interest" description="Disordered" evidence="8">
    <location>
        <begin position="783"/>
        <end position="807"/>
    </location>
</feature>
<organism evidence="11 12">
    <name type="scientific">Quercus suber</name>
    <name type="common">Cork oak</name>
    <dbReference type="NCBI Taxonomy" id="58331"/>
    <lineage>
        <taxon>Eukaryota</taxon>
        <taxon>Viridiplantae</taxon>
        <taxon>Streptophyta</taxon>
        <taxon>Embryophyta</taxon>
        <taxon>Tracheophyta</taxon>
        <taxon>Spermatophyta</taxon>
        <taxon>Magnoliopsida</taxon>
        <taxon>eudicotyledons</taxon>
        <taxon>Gunneridae</taxon>
        <taxon>Pentapetalae</taxon>
        <taxon>rosids</taxon>
        <taxon>fabids</taxon>
        <taxon>Fagales</taxon>
        <taxon>Fagaceae</taxon>
        <taxon>Quercus</taxon>
    </lineage>
</organism>
<keyword evidence="2" id="KW-0805">Transcription regulation</keyword>
<dbReference type="Gene3D" id="1.20.920.10">
    <property type="entry name" value="Bromodomain-like"/>
    <property type="match status" value="1"/>
</dbReference>
<evidence type="ECO:0000256" key="3">
    <source>
        <dbReference type="ARBA" id="ARBA00023054"/>
    </source>
</evidence>
<dbReference type="SUPFAM" id="SSF47370">
    <property type="entry name" value="Bromodomain"/>
    <property type="match status" value="1"/>
</dbReference>
<comment type="caution">
    <text evidence="11">The sequence shown here is derived from an EMBL/GenBank/DDBJ whole genome shotgun (WGS) entry which is preliminary data.</text>
</comment>
<feature type="compositionally biased region" description="Low complexity" evidence="8">
    <location>
        <begin position="557"/>
        <end position="581"/>
    </location>
</feature>
<feature type="domain" description="Bromo" evidence="9">
    <location>
        <begin position="186"/>
        <end position="258"/>
    </location>
</feature>
<reference evidence="11 12" key="1">
    <citation type="journal article" date="2018" name="Sci. Data">
        <title>The draft genome sequence of cork oak.</title>
        <authorList>
            <person name="Ramos A.M."/>
            <person name="Usie A."/>
            <person name="Barbosa P."/>
            <person name="Barros P.M."/>
            <person name="Capote T."/>
            <person name="Chaves I."/>
            <person name="Simoes F."/>
            <person name="Abreu I."/>
            <person name="Carrasquinho I."/>
            <person name="Faro C."/>
            <person name="Guimaraes J.B."/>
            <person name="Mendonca D."/>
            <person name="Nobrega F."/>
            <person name="Rodrigues L."/>
            <person name="Saibo N.J.M."/>
            <person name="Varela M.C."/>
            <person name="Egas C."/>
            <person name="Matos J."/>
            <person name="Miguel C.M."/>
            <person name="Oliveira M.M."/>
            <person name="Ricardo C.P."/>
            <person name="Goncalves S."/>
        </authorList>
    </citation>
    <scope>NUCLEOTIDE SEQUENCE [LARGE SCALE GENOMIC DNA]</scope>
    <source>
        <strain evidence="12">cv. HL8</strain>
    </source>
</reference>